<sequence>MSPNMSVQAHKLVRVTQMAGRSIKVPDESTVLILSFSFVSISEPPSPVRGTNIGITGRARIVNPTSNPAITGSELWGVVALLGNWQGDQDRIRSASPLLASLTKSRSDFIRLIGTADLMYTQPGQVLGNLDSAE</sequence>
<evidence type="ECO:0000313" key="2">
    <source>
        <dbReference type="Proteomes" id="UP000319160"/>
    </source>
</evidence>
<dbReference type="AlphaFoldDB" id="A0A553IA28"/>
<dbReference type="Proteomes" id="UP000319160">
    <property type="component" value="Unassembled WGS sequence"/>
</dbReference>
<evidence type="ECO:0000313" key="1">
    <source>
        <dbReference type="EMBL" id="TRX97056.1"/>
    </source>
</evidence>
<comment type="caution">
    <text evidence="1">The sequence shown here is derived from an EMBL/GenBank/DDBJ whole genome shotgun (WGS) entry which is preliminary data.</text>
</comment>
<reference evidence="2" key="1">
    <citation type="submission" date="2019-06" db="EMBL/GenBank/DDBJ databases">
        <title>Draft genome sequence of the griseofulvin-producing fungus Xylaria cubensis strain G536.</title>
        <authorList>
            <person name="Mead M.E."/>
            <person name="Raja H.A."/>
            <person name="Steenwyk J.L."/>
            <person name="Knowles S.L."/>
            <person name="Oberlies N.H."/>
            <person name="Rokas A."/>
        </authorList>
    </citation>
    <scope>NUCLEOTIDE SEQUENCE [LARGE SCALE GENOMIC DNA]</scope>
    <source>
        <strain evidence="2">G536</strain>
    </source>
</reference>
<dbReference type="EMBL" id="VFLP01000007">
    <property type="protein sequence ID" value="TRX97056.1"/>
    <property type="molecule type" value="Genomic_DNA"/>
</dbReference>
<organism evidence="1 2">
    <name type="scientific">Xylaria flabelliformis</name>
    <dbReference type="NCBI Taxonomy" id="2512241"/>
    <lineage>
        <taxon>Eukaryota</taxon>
        <taxon>Fungi</taxon>
        <taxon>Dikarya</taxon>
        <taxon>Ascomycota</taxon>
        <taxon>Pezizomycotina</taxon>
        <taxon>Sordariomycetes</taxon>
        <taxon>Xylariomycetidae</taxon>
        <taxon>Xylariales</taxon>
        <taxon>Xylariaceae</taxon>
        <taxon>Xylaria</taxon>
    </lineage>
</organism>
<gene>
    <name evidence="1" type="ORF">FHL15_001850</name>
</gene>
<protein>
    <submittedName>
        <fullName evidence="1">Uncharacterized protein</fullName>
    </submittedName>
</protein>
<keyword evidence="2" id="KW-1185">Reference proteome</keyword>
<name>A0A553IA28_9PEZI</name>
<proteinExistence type="predicted"/>
<accession>A0A553IA28</accession>